<dbReference type="EMBL" id="JAWDGP010004608">
    <property type="protein sequence ID" value="KAK3763068.1"/>
    <property type="molecule type" value="Genomic_DNA"/>
</dbReference>
<reference evidence="1" key="1">
    <citation type="journal article" date="2023" name="G3 (Bethesda)">
        <title>A reference genome for the long-term kleptoplast-retaining sea slug Elysia crispata morphotype clarki.</title>
        <authorList>
            <person name="Eastman K.E."/>
            <person name="Pendleton A.L."/>
            <person name="Shaikh M.A."/>
            <person name="Suttiyut T."/>
            <person name="Ogas R."/>
            <person name="Tomko P."/>
            <person name="Gavelis G."/>
            <person name="Widhalm J.R."/>
            <person name="Wisecaver J.H."/>
        </authorList>
    </citation>
    <scope>NUCLEOTIDE SEQUENCE</scope>
    <source>
        <strain evidence="1">ECLA1</strain>
    </source>
</reference>
<organism evidence="1 2">
    <name type="scientific">Elysia crispata</name>
    <name type="common">lettuce slug</name>
    <dbReference type="NCBI Taxonomy" id="231223"/>
    <lineage>
        <taxon>Eukaryota</taxon>
        <taxon>Metazoa</taxon>
        <taxon>Spiralia</taxon>
        <taxon>Lophotrochozoa</taxon>
        <taxon>Mollusca</taxon>
        <taxon>Gastropoda</taxon>
        <taxon>Heterobranchia</taxon>
        <taxon>Euthyneura</taxon>
        <taxon>Panpulmonata</taxon>
        <taxon>Sacoglossa</taxon>
        <taxon>Placobranchoidea</taxon>
        <taxon>Plakobranchidae</taxon>
        <taxon>Elysia</taxon>
    </lineage>
</organism>
<name>A0AAE0Z5C6_9GAST</name>
<comment type="caution">
    <text evidence="1">The sequence shown here is derived from an EMBL/GenBank/DDBJ whole genome shotgun (WGS) entry which is preliminary data.</text>
</comment>
<accession>A0AAE0Z5C6</accession>
<dbReference type="Proteomes" id="UP001283361">
    <property type="component" value="Unassembled WGS sequence"/>
</dbReference>
<protein>
    <submittedName>
        <fullName evidence="1">Uncharacterized protein</fullName>
    </submittedName>
</protein>
<proteinExistence type="predicted"/>
<keyword evidence="2" id="KW-1185">Reference proteome</keyword>
<evidence type="ECO:0000313" key="1">
    <source>
        <dbReference type="EMBL" id="KAK3763068.1"/>
    </source>
</evidence>
<gene>
    <name evidence="1" type="ORF">RRG08_043355</name>
</gene>
<sequence>MSTIDTNIWPSIQIHICFCRGDVNFISSYRQDLLFTGLNCSDSTQGFKSKTADRRPENFVYLNRKNREYLRGKNREYLRGKNRDYLRGKNREYLRGKNREYLRGKNRDYLRGKNREYLRGKNRDYLRKPGLE</sequence>
<dbReference type="AlphaFoldDB" id="A0AAE0Z5C6"/>
<evidence type="ECO:0000313" key="2">
    <source>
        <dbReference type="Proteomes" id="UP001283361"/>
    </source>
</evidence>